<evidence type="ECO:0000313" key="2">
    <source>
        <dbReference type="EMBL" id="KAK7691411.1"/>
    </source>
</evidence>
<dbReference type="InterPro" id="IPR024079">
    <property type="entry name" value="MetalloPept_cat_dom_sf"/>
</dbReference>
<feature type="domain" description="Peptidase metallopeptidase" evidence="1">
    <location>
        <begin position="55"/>
        <end position="206"/>
    </location>
</feature>
<dbReference type="Gene3D" id="3.40.390.10">
    <property type="entry name" value="Collagenase (Catalytic Domain)"/>
    <property type="match status" value="1"/>
</dbReference>
<dbReference type="Proteomes" id="UP001385951">
    <property type="component" value="Unassembled WGS sequence"/>
</dbReference>
<protein>
    <recommendedName>
        <fullName evidence="1">Peptidase metallopeptidase domain-containing protein</fullName>
    </recommendedName>
</protein>
<comment type="caution">
    <text evidence="2">The sequence shown here is derived from an EMBL/GenBank/DDBJ whole genome shotgun (WGS) entry which is preliminary data.</text>
</comment>
<dbReference type="EMBL" id="JASBNA010000005">
    <property type="protein sequence ID" value="KAK7691411.1"/>
    <property type="molecule type" value="Genomic_DNA"/>
</dbReference>
<dbReference type="AlphaFoldDB" id="A0AAW0GPH9"/>
<evidence type="ECO:0000313" key="3">
    <source>
        <dbReference type="Proteomes" id="UP001385951"/>
    </source>
</evidence>
<dbReference type="GO" id="GO:0008237">
    <property type="term" value="F:metallopeptidase activity"/>
    <property type="evidence" value="ECO:0007669"/>
    <property type="project" value="InterPro"/>
</dbReference>
<dbReference type="GO" id="GO:0008270">
    <property type="term" value="F:zinc ion binding"/>
    <property type="evidence" value="ECO:0007669"/>
    <property type="project" value="InterPro"/>
</dbReference>
<dbReference type="InterPro" id="IPR006026">
    <property type="entry name" value="Peptidase_Metallo"/>
</dbReference>
<dbReference type="SUPFAM" id="SSF55486">
    <property type="entry name" value="Metalloproteases ('zincins'), catalytic domain"/>
    <property type="match status" value="1"/>
</dbReference>
<evidence type="ECO:0000259" key="1">
    <source>
        <dbReference type="SMART" id="SM00235"/>
    </source>
</evidence>
<dbReference type="SMART" id="SM00235">
    <property type="entry name" value="ZnMc"/>
    <property type="match status" value="1"/>
</dbReference>
<organism evidence="2 3">
    <name type="scientific">Cerrena zonata</name>
    <dbReference type="NCBI Taxonomy" id="2478898"/>
    <lineage>
        <taxon>Eukaryota</taxon>
        <taxon>Fungi</taxon>
        <taxon>Dikarya</taxon>
        <taxon>Basidiomycota</taxon>
        <taxon>Agaricomycotina</taxon>
        <taxon>Agaricomycetes</taxon>
        <taxon>Polyporales</taxon>
        <taxon>Cerrenaceae</taxon>
        <taxon>Cerrena</taxon>
    </lineage>
</organism>
<dbReference type="GO" id="GO:0006508">
    <property type="term" value="P:proteolysis"/>
    <property type="evidence" value="ECO:0007669"/>
    <property type="project" value="InterPro"/>
</dbReference>
<name>A0AAW0GPH9_9APHY</name>
<gene>
    <name evidence="2" type="ORF">QCA50_004810</name>
</gene>
<sequence>MKDDKENAACQTERGNVPVKPPSFIICTELPPSSFVPDQSFSWTVSQAQVRAVQVGQMWSAGTIIRVSFDRGIMPQNDFEQVVSQVQRYARVWSRYANIFSNFIDGPFEDGQIRITFESGPGHYSYVGDMGFKSSQPTMNFDSREINVNTPLDRFQRVVLHEFGHALGCIHEYSQPKSPIKWNKVKLYDHYLKYFNWDKAMVDLNIIKRYEVWSKDDTDLILQYAL</sequence>
<accession>A0AAW0GPH9</accession>
<reference evidence="2 3" key="1">
    <citation type="submission" date="2022-09" db="EMBL/GenBank/DDBJ databases">
        <authorList>
            <person name="Palmer J.M."/>
        </authorList>
    </citation>
    <scope>NUCLEOTIDE SEQUENCE [LARGE SCALE GENOMIC DNA]</scope>
    <source>
        <strain evidence="2 3">DSM 7382</strain>
    </source>
</reference>
<proteinExistence type="predicted"/>
<keyword evidence="3" id="KW-1185">Reference proteome</keyword>